<accession>A0A518GD48</accession>
<dbReference type="AlphaFoldDB" id="A0A518GD48"/>
<sequence length="61" mass="6441">MPTITVQAFPGVQTGRGGGAAQGFRTLSQLPGCKPDKTNRRSKGKAVCPLRNSRSVEDRVG</sequence>
<evidence type="ECO:0000313" key="2">
    <source>
        <dbReference type="EMBL" id="QDV26521.1"/>
    </source>
</evidence>
<evidence type="ECO:0000256" key="1">
    <source>
        <dbReference type="SAM" id="MobiDB-lite"/>
    </source>
</evidence>
<keyword evidence="3" id="KW-1185">Reference proteome</keyword>
<dbReference type="RefSeq" id="WP_197355517.1">
    <property type="nucleotide sequence ID" value="NZ_CP036298.1"/>
</dbReference>
<dbReference type="KEGG" id="ahel:Q31a_48950"/>
<dbReference type="EMBL" id="CP036298">
    <property type="protein sequence ID" value="QDV26521.1"/>
    <property type="molecule type" value="Genomic_DNA"/>
</dbReference>
<evidence type="ECO:0000313" key="3">
    <source>
        <dbReference type="Proteomes" id="UP000318017"/>
    </source>
</evidence>
<dbReference type="Proteomes" id="UP000318017">
    <property type="component" value="Chromosome"/>
</dbReference>
<reference evidence="2 3" key="1">
    <citation type="submission" date="2019-02" db="EMBL/GenBank/DDBJ databases">
        <title>Deep-cultivation of Planctomycetes and their phenomic and genomic characterization uncovers novel biology.</title>
        <authorList>
            <person name="Wiegand S."/>
            <person name="Jogler M."/>
            <person name="Boedeker C."/>
            <person name="Pinto D."/>
            <person name="Vollmers J."/>
            <person name="Rivas-Marin E."/>
            <person name="Kohn T."/>
            <person name="Peeters S.H."/>
            <person name="Heuer A."/>
            <person name="Rast P."/>
            <person name="Oberbeckmann S."/>
            <person name="Bunk B."/>
            <person name="Jeske O."/>
            <person name="Meyerdierks A."/>
            <person name="Storesund J.E."/>
            <person name="Kallscheuer N."/>
            <person name="Luecker S."/>
            <person name="Lage O.M."/>
            <person name="Pohl T."/>
            <person name="Merkel B.J."/>
            <person name="Hornburger P."/>
            <person name="Mueller R.-W."/>
            <person name="Bruemmer F."/>
            <person name="Labrenz M."/>
            <person name="Spormann A.M."/>
            <person name="Op den Camp H."/>
            <person name="Overmann J."/>
            <person name="Amann R."/>
            <person name="Jetten M.S.M."/>
            <person name="Mascher T."/>
            <person name="Medema M.H."/>
            <person name="Devos D.P."/>
            <person name="Kaster A.-K."/>
            <person name="Ovreas L."/>
            <person name="Rohde M."/>
            <person name="Galperin M.Y."/>
            <person name="Jogler C."/>
        </authorList>
    </citation>
    <scope>NUCLEOTIDE SEQUENCE [LARGE SCALE GENOMIC DNA]</scope>
    <source>
        <strain evidence="2 3">Q31a</strain>
    </source>
</reference>
<feature type="region of interest" description="Disordered" evidence="1">
    <location>
        <begin position="1"/>
        <end position="61"/>
    </location>
</feature>
<protein>
    <submittedName>
        <fullName evidence="2">Uncharacterized protein</fullName>
    </submittedName>
</protein>
<organism evidence="2 3">
    <name type="scientific">Aureliella helgolandensis</name>
    <dbReference type="NCBI Taxonomy" id="2527968"/>
    <lineage>
        <taxon>Bacteria</taxon>
        <taxon>Pseudomonadati</taxon>
        <taxon>Planctomycetota</taxon>
        <taxon>Planctomycetia</taxon>
        <taxon>Pirellulales</taxon>
        <taxon>Pirellulaceae</taxon>
        <taxon>Aureliella</taxon>
    </lineage>
</organism>
<name>A0A518GD48_9BACT</name>
<gene>
    <name evidence="2" type="ORF">Q31a_48950</name>
</gene>
<proteinExistence type="predicted"/>